<dbReference type="EMBL" id="LFXJ01000010">
    <property type="protein sequence ID" value="KMY29321.1"/>
    <property type="molecule type" value="Genomic_DNA"/>
</dbReference>
<name>A0A0K9F5D3_9BACI</name>
<feature type="transmembrane region" description="Helical" evidence="7">
    <location>
        <begin position="45"/>
        <end position="64"/>
    </location>
</feature>
<dbReference type="OrthoDB" id="886570at2"/>
<dbReference type="InterPro" id="IPR051907">
    <property type="entry name" value="DoxX-like_oxidoreductase"/>
</dbReference>
<comment type="similarity">
    <text evidence="2">Belongs to the DoxX family.</text>
</comment>
<keyword evidence="3" id="KW-1003">Cell membrane</keyword>
<evidence type="ECO:0000256" key="6">
    <source>
        <dbReference type="ARBA" id="ARBA00023136"/>
    </source>
</evidence>
<evidence type="ECO:0000256" key="3">
    <source>
        <dbReference type="ARBA" id="ARBA00022475"/>
    </source>
</evidence>
<evidence type="ECO:0000256" key="1">
    <source>
        <dbReference type="ARBA" id="ARBA00004651"/>
    </source>
</evidence>
<evidence type="ECO:0000256" key="4">
    <source>
        <dbReference type="ARBA" id="ARBA00022692"/>
    </source>
</evidence>
<evidence type="ECO:0000256" key="2">
    <source>
        <dbReference type="ARBA" id="ARBA00006679"/>
    </source>
</evidence>
<keyword evidence="6 7" id="KW-0472">Membrane</keyword>
<evidence type="ECO:0000256" key="7">
    <source>
        <dbReference type="SAM" id="Phobius"/>
    </source>
</evidence>
<evidence type="ECO:0000256" key="5">
    <source>
        <dbReference type="ARBA" id="ARBA00022989"/>
    </source>
</evidence>
<proteinExistence type="inferred from homology"/>
<evidence type="ECO:0000313" key="9">
    <source>
        <dbReference type="Proteomes" id="UP000037326"/>
    </source>
</evidence>
<dbReference type="GO" id="GO:0005886">
    <property type="term" value="C:plasma membrane"/>
    <property type="evidence" value="ECO:0007669"/>
    <property type="project" value="UniProtKB-SubCell"/>
</dbReference>
<dbReference type="PATRIC" id="fig|582475.4.peg.3009"/>
<protein>
    <submittedName>
        <fullName evidence="8">Oxidoreductase</fullName>
    </submittedName>
</protein>
<keyword evidence="4 7" id="KW-0812">Transmembrane</keyword>
<comment type="caution">
    <text evidence="8">The sequence shown here is derived from an EMBL/GenBank/DDBJ whole genome shotgun (WGS) entry which is preliminary data.</text>
</comment>
<gene>
    <name evidence="8" type="ORF">ACZ11_19660</name>
</gene>
<dbReference type="GeneID" id="96600428"/>
<dbReference type="PANTHER" id="PTHR33452">
    <property type="entry name" value="OXIDOREDUCTASE CATD-RELATED"/>
    <property type="match status" value="1"/>
</dbReference>
<dbReference type="AlphaFoldDB" id="A0A0K9F5D3"/>
<dbReference type="Proteomes" id="UP000037326">
    <property type="component" value="Unassembled WGS sequence"/>
</dbReference>
<organism evidence="8 9">
    <name type="scientific">Lysinibacillus xylanilyticus</name>
    <dbReference type="NCBI Taxonomy" id="582475"/>
    <lineage>
        <taxon>Bacteria</taxon>
        <taxon>Bacillati</taxon>
        <taxon>Bacillota</taxon>
        <taxon>Bacilli</taxon>
        <taxon>Bacillales</taxon>
        <taxon>Bacillaceae</taxon>
        <taxon>Lysinibacillus</taxon>
    </lineage>
</organism>
<dbReference type="RefSeq" id="WP_049668227.1">
    <property type="nucleotide sequence ID" value="NZ_LFXJ01000010.1"/>
</dbReference>
<accession>A0A0K9F5D3</accession>
<sequence length="130" mass="13509">MQNIGSTILRAVLGFIFAAHGYQKFQGGIGLTADYFDAIGIPGFMAYIVAIIELVGGIAIILGLGTRLIGALLTVTMIVAIFTAKLSVGFIGENGLAGYELDLALAAIALYFALAGASSFSLDAKLFDKE</sequence>
<comment type="subcellular location">
    <subcellularLocation>
        <location evidence="1">Cell membrane</location>
        <topology evidence="1">Multi-pass membrane protein</topology>
    </subcellularLocation>
</comment>
<feature type="transmembrane region" description="Helical" evidence="7">
    <location>
        <begin position="71"/>
        <end position="91"/>
    </location>
</feature>
<reference evidence="9" key="1">
    <citation type="submission" date="2015-07" db="EMBL/GenBank/DDBJ databases">
        <authorList>
            <consortium name="Consortium for Microbial Forensics and Genomics (microFORGE)"/>
            <person name="Knight B.M."/>
            <person name="Roberts D.P."/>
            <person name="Lin D."/>
            <person name="Hari K."/>
            <person name="Fletcher J."/>
            <person name="Melcher U."/>
            <person name="Blagden T."/>
            <person name="Winegar R.A."/>
        </authorList>
    </citation>
    <scope>NUCLEOTIDE SEQUENCE [LARGE SCALE GENOMIC DNA]</scope>
    <source>
        <strain evidence="9">DSM 23493</strain>
    </source>
</reference>
<keyword evidence="5 7" id="KW-1133">Transmembrane helix</keyword>
<dbReference type="Pfam" id="PF07681">
    <property type="entry name" value="DoxX"/>
    <property type="match status" value="1"/>
</dbReference>
<feature type="transmembrane region" description="Helical" evidence="7">
    <location>
        <begin position="103"/>
        <end position="122"/>
    </location>
</feature>
<evidence type="ECO:0000313" key="8">
    <source>
        <dbReference type="EMBL" id="KMY29321.1"/>
    </source>
</evidence>
<dbReference type="InterPro" id="IPR032808">
    <property type="entry name" value="DoxX"/>
</dbReference>
<dbReference type="PANTHER" id="PTHR33452:SF1">
    <property type="entry name" value="INNER MEMBRANE PROTEIN YPHA-RELATED"/>
    <property type="match status" value="1"/>
</dbReference>